<feature type="compositionally biased region" description="Low complexity" evidence="1">
    <location>
        <begin position="188"/>
        <end position="205"/>
    </location>
</feature>
<reference evidence="2 3" key="1">
    <citation type="submission" date="2023-05" db="EMBL/GenBank/DDBJ databases">
        <title>A 100% complete, gapless, phased diploid assembly of the Scenedesmus obliquus UTEX 3031 genome.</title>
        <authorList>
            <person name="Biondi T.C."/>
            <person name="Hanschen E.R."/>
            <person name="Kwon T."/>
            <person name="Eng W."/>
            <person name="Kruse C.P.S."/>
            <person name="Koehler S.I."/>
            <person name="Kunde Y."/>
            <person name="Gleasner C.D."/>
            <person name="You Mak K.T."/>
            <person name="Polle J."/>
            <person name="Hovde B.T."/>
            <person name="Starkenburg S.R."/>
        </authorList>
    </citation>
    <scope>NUCLEOTIDE SEQUENCE [LARGE SCALE GENOMIC DNA]</scope>
    <source>
        <strain evidence="2 3">DOE0152z</strain>
    </source>
</reference>
<dbReference type="InterPro" id="IPR013083">
    <property type="entry name" value="Znf_RING/FYVE/PHD"/>
</dbReference>
<sequence length="293" mass="32456">MTAAALKQHLEKKATFEAAVKELKAQIQDPSLPEPAVAELLQLCSRVATLLKTRYANPAFFRAGLDLFKVAIACASATPALRQWLPKLSSYAAEAHAFLSSDTEQPEQSSSRQQTLGELLLGLPPPQESASHLSDAGLVLDAPVPTLQQQQQQQQQPEQAAEADQVPTVDELLQRLQQHNAQDHSTEQQSTQQQQGTTQQQQQQQQQEAVMLETLAGQLPRAELEALLERLTEDAQQSAPSPWLQQDNSCPVCRRELPTDDHVYEARKERQAAEDEDRRGAAAALSHNEFMYV</sequence>
<gene>
    <name evidence="2" type="ORF">OEZ85_001150</name>
</gene>
<keyword evidence="3" id="KW-1185">Reference proteome</keyword>
<dbReference type="Gene3D" id="3.30.40.10">
    <property type="entry name" value="Zinc/RING finger domain, C3HC4 (zinc finger)"/>
    <property type="match status" value="1"/>
</dbReference>
<dbReference type="Proteomes" id="UP001244341">
    <property type="component" value="Chromosome 15b"/>
</dbReference>
<organism evidence="2 3">
    <name type="scientific">Tetradesmus obliquus</name>
    <name type="common">Green alga</name>
    <name type="synonym">Acutodesmus obliquus</name>
    <dbReference type="NCBI Taxonomy" id="3088"/>
    <lineage>
        <taxon>Eukaryota</taxon>
        <taxon>Viridiplantae</taxon>
        <taxon>Chlorophyta</taxon>
        <taxon>core chlorophytes</taxon>
        <taxon>Chlorophyceae</taxon>
        <taxon>CS clade</taxon>
        <taxon>Sphaeropleales</taxon>
        <taxon>Scenedesmaceae</taxon>
        <taxon>Tetradesmus</taxon>
    </lineage>
</organism>
<accession>A0ABY8UMI2</accession>
<evidence type="ECO:0000313" key="3">
    <source>
        <dbReference type="Proteomes" id="UP001244341"/>
    </source>
</evidence>
<proteinExistence type="predicted"/>
<evidence type="ECO:0000256" key="1">
    <source>
        <dbReference type="SAM" id="MobiDB-lite"/>
    </source>
</evidence>
<name>A0ABY8UMI2_TETOB</name>
<evidence type="ECO:0000313" key="2">
    <source>
        <dbReference type="EMBL" id="WIA22749.1"/>
    </source>
</evidence>
<dbReference type="EMBL" id="CP126222">
    <property type="protein sequence ID" value="WIA22749.1"/>
    <property type="molecule type" value="Genomic_DNA"/>
</dbReference>
<protein>
    <submittedName>
        <fullName evidence="2">Uncharacterized protein</fullName>
    </submittedName>
</protein>
<feature type="region of interest" description="Disordered" evidence="1">
    <location>
        <begin position="146"/>
        <end position="166"/>
    </location>
</feature>
<feature type="region of interest" description="Disordered" evidence="1">
    <location>
        <begin position="178"/>
        <end position="205"/>
    </location>
</feature>